<dbReference type="InterPro" id="IPR002156">
    <property type="entry name" value="RNaseH_domain"/>
</dbReference>
<gene>
    <name evidence="3" type="ORF">PVK06_015483</name>
</gene>
<dbReference type="InterPro" id="IPR036397">
    <property type="entry name" value="RNaseH_sf"/>
</dbReference>
<reference evidence="3 4" key="1">
    <citation type="submission" date="2023-03" db="EMBL/GenBank/DDBJ databases">
        <title>WGS of Gossypium arboreum.</title>
        <authorList>
            <person name="Yu D."/>
        </authorList>
    </citation>
    <scope>NUCLEOTIDE SEQUENCE [LARGE SCALE GENOMIC DNA]</scope>
    <source>
        <tissue evidence="3">Leaf</tissue>
    </source>
</reference>
<evidence type="ECO:0000313" key="3">
    <source>
        <dbReference type="EMBL" id="KAK5831685.1"/>
    </source>
</evidence>
<dbReference type="InterPro" id="IPR044730">
    <property type="entry name" value="RNase_H-like_dom_plant"/>
</dbReference>
<evidence type="ECO:0000313" key="4">
    <source>
        <dbReference type="Proteomes" id="UP001358586"/>
    </source>
</evidence>
<dbReference type="PANTHER" id="PTHR47723:SF19">
    <property type="entry name" value="POLYNUCLEOTIDYL TRANSFERASE, RIBONUCLEASE H-LIKE SUPERFAMILY PROTEIN"/>
    <property type="match status" value="1"/>
</dbReference>
<dbReference type="Pfam" id="PF13456">
    <property type="entry name" value="RVT_3"/>
    <property type="match status" value="1"/>
</dbReference>
<proteinExistence type="predicted"/>
<organism evidence="3 4">
    <name type="scientific">Gossypium arboreum</name>
    <name type="common">Tree cotton</name>
    <name type="synonym">Gossypium nanking</name>
    <dbReference type="NCBI Taxonomy" id="29729"/>
    <lineage>
        <taxon>Eukaryota</taxon>
        <taxon>Viridiplantae</taxon>
        <taxon>Streptophyta</taxon>
        <taxon>Embryophyta</taxon>
        <taxon>Tracheophyta</taxon>
        <taxon>Spermatophyta</taxon>
        <taxon>Magnoliopsida</taxon>
        <taxon>eudicotyledons</taxon>
        <taxon>Gunneridae</taxon>
        <taxon>Pentapetalae</taxon>
        <taxon>rosids</taxon>
        <taxon>malvids</taxon>
        <taxon>Malvales</taxon>
        <taxon>Malvaceae</taxon>
        <taxon>Malvoideae</taxon>
        <taxon>Gossypium</taxon>
    </lineage>
</organism>
<dbReference type="InterPro" id="IPR026960">
    <property type="entry name" value="RVT-Znf"/>
</dbReference>
<dbReference type="InterPro" id="IPR053151">
    <property type="entry name" value="RNase_H-like"/>
</dbReference>
<dbReference type="Proteomes" id="UP001358586">
    <property type="component" value="Chromosome 5"/>
</dbReference>
<dbReference type="InterPro" id="IPR012337">
    <property type="entry name" value="RNaseH-like_sf"/>
</dbReference>
<feature type="domain" description="RNase H type-1" evidence="1">
    <location>
        <begin position="150"/>
        <end position="250"/>
    </location>
</feature>
<comment type="caution">
    <text evidence="3">The sequence shown here is derived from an EMBL/GenBank/DDBJ whole genome shotgun (WGS) entry which is preliminary data.</text>
</comment>
<dbReference type="EMBL" id="JARKNE010000005">
    <property type="protein sequence ID" value="KAK5831685.1"/>
    <property type="molecule type" value="Genomic_DNA"/>
</dbReference>
<keyword evidence="4" id="KW-1185">Reference proteome</keyword>
<sequence length="286" mass="32825">MVLVNGDWNLDLFRLWLLEEVVRRIISIPLPLDQAGPDFLSWSRTTSGVFSVKSAYFLLKDEFWNPKEATWSMLWKIPGPQRVKHFIWLILKQRLLTNSERVMRGIAQDATCHLCSYIKEYTLHVLRDCSFAREIWHNIIPANQLGSFYSGGVIRNSKGEWILGECSITTAELWGVLNGLPILQKQGYDEVIIQSDNLENVISINDSKMGDSQNSLIRRIQQILAFEEKWSLNYALRVTNQVVDALAKRAPSSAESLNIIEDPPLEIKKILKNDNSFVNLFLTFSL</sequence>
<dbReference type="PANTHER" id="PTHR47723">
    <property type="entry name" value="OS05G0353850 PROTEIN"/>
    <property type="match status" value="1"/>
</dbReference>
<evidence type="ECO:0000259" key="1">
    <source>
        <dbReference type="Pfam" id="PF13456"/>
    </source>
</evidence>
<dbReference type="Pfam" id="PF13966">
    <property type="entry name" value="zf-RVT"/>
    <property type="match status" value="1"/>
</dbReference>
<evidence type="ECO:0000259" key="2">
    <source>
        <dbReference type="Pfam" id="PF13966"/>
    </source>
</evidence>
<accession>A0ABR0PXC3</accession>
<dbReference type="CDD" id="cd06222">
    <property type="entry name" value="RNase_H_like"/>
    <property type="match status" value="1"/>
</dbReference>
<dbReference type="Gene3D" id="3.30.420.10">
    <property type="entry name" value="Ribonuclease H-like superfamily/Ribonuclease H"/>
    <property type="match status" value="1"/>
</dbReference>
<feature type="domain" description="Reverse transcriptase zinc-binding" evidence="2">
    <location>
        <begin position="50"/>
        <end position="136"/>
    </location>
</feature>
<name>A0ABR0PXC3_GOSAR</name>
<protein>
    <submittedName>
        <fullName evidence="3">Uncharacterized protein</fullName>
    </submittedName>
</protein>
<dbReference type="SUPFAM" id="SSF53098">
    <property type="entry name" value="Ribonuclease H-like"/>
    <property type="match status" value="1"/>
</dbReference>